<organism evidence="1 2">
    <name type="scientific">Thermosipho atlanticus DSM 15807</name>
    <dbReference type="NCBI Taxonomy" id="1123380"/>
    <lineage>
        <taxon>Bacteria</taxon>
        <taxon>Thermotogati</taxon>
        <taxon>Thermotogota</taxon>
        <taxon>Thermotogae</taxon>
        <taxon>Thermotogales</taxon>
        <taxon>Fervidobacteriaceae</taxon>
        <taxon>Thermosipho</taxon>
    </lineage>
</organism>
<evidence type="ECO:0000313" key="2">
    <source>
        <dbReference type="Proteomes" id="UP000242592"/>
    </source>
</evidence>
<dbReference type="InterPro" id="IPR039975">
    <property type="entry name" value="IFT52"/>
</dbReference>
<protein>
    <recommendedName>
        <fullName evidence="3">DNA-binding protein</fullName>
    </recommendedName>
</protein>
<dbReference type="OrthoDB" id="9801679at2"/>
<dbReference type="EMBL" id="FQXN01000007">
    <property type="protein sequence ID" value="SHH56085.1"/>
    <property type="molecule type" value="Genomic_DNA"/>
</dbReference>
<dbReference type="AlphaFoldDB" id="A0A1M5TZ27"/>
<dbReference type="PANTHER" id="PTHR12969">
    <property type="entry name" value="NGD5/OSM-6/IFT52"/>
    <property type="match status" value="1"/>
</dbReference>
<dbReference type="PANTHER" id="PTHR12969:SF7">
    <property type="entry name" value="INTRAFLAGELLAR TRANSPORT PROTEIN 52 HOMOLOG"/>
    <property type="match status" value="1"/>
</dbReference>
<name>A0A1M5TZ27_9BACT</name>
<dbReference type="InterPro" id="IPR029062">
    <property type="entry name" value="Class_I_gatase-like"/>
</dbReference>
<proteinExistence type="predicted"/>
<dbReference type="RefSeq" id="WP_073073805.1">
    <property type="nucleotide sequence ID" value="NZ_FQXN01000007.1"/>
</dbReference>
<dbReference type="Gene3D" id="3.40.50.880">
    <property type="match status" value="1"/>
</dbReference>
<dbReference type="Proteomes" id="UP000242592">
    <property type="component" value="Unassembled WGS sequence"/>
</dbReference>
<evidence type="ECO:0008006" key="3">
    <source>
        <dbReference type="Google" id="ProtNLM"/>
    </source>
</evidence>
<reference evidence="2" key="1">
    <citation type="submission" date="2016-11" db="EMBL/GenBank/DDBJ databases">
        <authorList>
            <person name="Varghese N."/>
            <person name="Submissions S."/>
        </authorList>
    </citation>
    <scope>NUCLEOTIDE SEQUENCE [LARGE SCALE GENOMIC DNA]</scope>
    <source>
        <strain evidence="2">DSM 15807</strain>
    </source>
</reference>
<sequence>MRRVIIILFLLVSLLSLALTISEAKQMSDGTDVVIRGIVTVEPGPFDVNIIFVQDSTGGINIYLKGGYFEGINRGDLVEISGYLWTHRLNREIVIDANKDKYYARVISKGNQLPTPRKISTKSINDKELQGLLVMVEGDVIEIDKGDSRKVYIDDGSGKGLVFIRENTGINTSYFKVGMHLKVVGVLGRYQAYFELWPRGIEDIEAGDIFPPEVKSIFLKEDKLYIVFNETIDESSVIDNKTIKISGINIKTHESYFNRQVFIFKLNKKIDSPVKIMVRFIKDENKNKMGSVVLTLDPYKDIYEKRVLFDAGHAQQAGNADWVIYGAYSNFADSIKKQLNGYVEETKEELNYELLSLYKVLIIPEPNRPFKENEVKSIIKFVENGGGLFLIADHGDSDRNGNGWDSPKIFNTFVERFVFRFVGDNIQEEPVKYVYEHPITQNINEVGVWAGTTIEILDKSVEVLLADKNKKAYLILAKYGKGEIVAIGDSSPFDDGTGDINDALHDGWDWGDDSKLAINIIKYLMGK</sequence>
<keyword evidence="2" id="KW-1185">Reference proteome</keyword>
<accession>A0A1M5TZ27</accession>
<gene>
    <name evidence="1" type="ORF">SAMN02745199_1544</name>
</gene>
<dbReference type="SUPFAM" id="SSF52317">
    <property type="entry name" value="Class I glutamine amidotransferase-like"/>
    <property type="match status" value="1"/>
</dbReference>
<evidence type="ECO:0000313" key="1">
    <source>
        <dbReference type="EMBL" id="SHH56085.1"/>
    </source>
</evidence>
<dbReference type="STRING" id="1123380.SAMN02745199_1544"/>